<protein>
    <recommendedName>
        <fullName evidence="15">P-loop containing nucleoside triphosphate hydrolase protein</fullName>
    </recommendedName>
</protein>
<dbReference type="CDD" id="cd03244">
    <property type="entry name" value="ABCC_MRP_domain2"/>
    <property type="match status" value="1"/>
</dbReference>
<dbReference type="PROSITE" id="PS50929">
    <property type="entry name" value="ABC_TM1F"/>
    <property type="match status" value="2"/>
</dbReference>
<evidence type="ECO:0000256" key="10">
    <source>
        <dbReference type="SAM" id="Phobius"/>
    </source>
</evidence>
<dbReference type="CDD" id="cd18604">
    <property type="entry name" value="ABC_6TM_VMR1_D2_like"/>
    <property type="match status" value="1"/>
</dbReference>
<dbReference type="InterPro" id="IPR003593">
    <property type="entry name" value="AAA+_ATPase"/>
</dbReference>
<evidence type="ECO:0000256" key="7">
    <source>
        <dbReference type="ARBA" id="ARBA00022989"/>
    </source>
</evidence>
<keyword evidence="4" id="KW-0677">Repeat</keyword>
<keyword evidence="2" id="KW-0813">Transport</keyword>
<feature type="transmembrane region" description="Helical" evidence="10">
    <location>
        <begin position="1136"/>
        <end position="1158"/>
    </location>
</feature>
<dbReference type="GO" id="GO:0016887">
    <property type="term" value="F:ATP hydrolysis activity"/>
    <property type="evidence" value="ECO:0007669"/>
    <property type="project" value="InterPro"/>
</dbReference>
<accession>A0A9P5UG55</accession>
<dbReference type="GO" id="GO:0005524">
    <property type="term" value="F:ATP binding"/>
    <property type="evidence" value="ECO:0007669"/>
    <property type="project" value="UniProtKB-KW"/>
</dbReference>
<feature type="transmembrane region" description="Helical" evidence="10">
    <location>
        <begin position="196"/>
        <end position="218"/>
    </location>
</feature>
<keyword evidence="5" id="KW-0547">Nucleotide-binding</keyword>
<keyword evidence="3 10" id="KW-0812">Transmembrane</keyword>
<evidence type="ECO:0000256" key="9">
    <source>
        <dbReference type="SAM" id="MobiDB-lite"/>
    </source>
</evidence>
<evidence type="ECO:0000313" key="14">
    <source>
        <dbReference type="Proteomes" id="UP000772434"/>
    </source>
</evidence>
<dbReference type="SUPFAM" id="SSF90123">
    <property type="entry name" value="ABC transporter transmembrane region"/>
    <property type="match status" value="2"/>
</dbReference>
<feature type="compositionally biased region" description="Basic and acidic residues" evidence="9">
    <location>
        <begin position="296"/>
        <end position="306"/>
    </location>
</feature>
<feature type="domain" description="ABC transporter" evidence="11">
    <location>
        <begin position="571"/>
        <end position="814"/>
    </location>
</feature>
<dbReference type="CDD" id="cd18596">
    <property type="entry name" value="ABC_6TM_VMR1_D1_like"/>
    <property type="match status" value="1"/>
</dbReference>
<keyword evidence="6" id="KW-0067">ATP-binding</keyword>
<evidence type="ECO:0000256" key="8">
    <source>
        <dbReference type="ARBA" id="ARBA00023136"/>
    </source>
</evidence>
<dbReference type="Gene3D" id="1.20.1560.10">
    <property type="entry name" value="ABC transporter type 1, transmembrane domain"/>
    <property type="match status" value="2"/>
</dbReference>
<dbReference type="InterPro" id="IPR036640">
    <property type="entry name" value="ABC1_TM_sf"/>
</dbReference>
<feature type="transmembrane region" description="Helical" evidence="10">
    <location>
        <begin position="66"/>
        <end position="89"/>
    </location>
</feature>
<dbReference type="PANTHER" id="PTHR24223">
    <property type="entry name" value="ATP-BINDING CASSETTE SUB-FAMILY C"/>
    <property type="match status" value="1"/>
</dbReference>
<dbReference type="OrthoDB" id="6500128at2759"/>
<name>A0A9P5UG55_9AGAR</name>
<dbReference type="InterPro" id="IPR017871">
    <property type="entry name" value="ABC_transporter-like_CS"/>
</dbReference>
<reference evidence="13" key="1">
    <citation type="submission" date="2020-11" db="EMBL/GenBank/DDBJ databases">
        <authorList>
            <consortium name="DOE Joint Genome Institute"/>
            <person name="Ahrendt S."/>
            <person name="Riley R."/>
            <person name="Andreopoulos W."/>
            <person name="Labutti K."/>
            <person name="Pangilinan J."/>
            <person name="Ruiz-Duenas F.J."/>
            <person name="Barrasa J.M."/>
            <person name="Sanchez-Garcia M."/>
            <person name="Camarero S."/>
            <person name="Miyauchi S."/>
            <person name="Serrano A."/>
            <person name="Linde D."/>
            <person name="Babiker R."/>
            <person name="Drula E."/>
            <person name="Ayuso-Fernandez I."/>
            <person name="Pacheco R."/>
            <person name="Padilla G."/>
            <person name="Ferreira P."/>
            <person name="Barriuso J."/>
            <person name="Kellner H."/>
            <person name="Castanera R."/>
            <person name="Alfaro M."/>
            <person name="Ramirez L."/>
            <person name="Pisabarro A.G."/>
            <person name="Kuo A."/>
            <person name="Tritt A."/>
            <person name="Lipzen A."/>
            <person name="He G."/>
            <person name="Yan M."/>
            <person name="Ng V."/>
            <person name="Cullen D."/>
            <person name="Martin F."/>
            <person name="Rosso M.-N."/>
            <person name="Henrissat B."/>
            <person name="Hibbett D."/>
            <person name="Martinez A.T."/>
            <person name="Grigoriev I.V."/>
        </authorList>
    </citation>
    <scope>NUCLEOTIDE SEQUENCE</scope>
    <source>
        <strain evidence="13">AH 40177</strain>
    </source>
</reference>
<dbReference type="GO" id="GO:0016020">
    <property type="term" value="C:membrane"/>
    <property type="evidence" value="ECO:0007669"/>
    <property type="project" value="UniProtKB-SubCell"/>
</dbReference>
<feature type="domain" description="ABC transmembrane type-1" evidence="12">
    <location>
        <begin position="883"/>
        <end position="1167"/>
    </location>
</feature>
<dbReference type="InterPro" id="IPR027417">
    <property type="entry name" value="P-loop_NTPase"/>
</dbReference>
<dbReference type="InterPro" id="IPR003439">
    <property type="entry name" value="ABC_transporter-like_ATP-bd"/>
</dbReference>
<evidence type="ECO:0000259" key="11">
    <source>
        <dbReference type="PROSITE" id="PS50893"/>
    </source>
</evidence>
<dbReference type="Pfam" id="PF00664">
    <property type="entry name" value="ABC_membrane"/>
    <property type="match status" value="2"/>
</dbReference>
<evidence type="ECO:0000256" key="1">
    <source>
        <dbReference type="ARBA" id="ARBA00004141"/>
    </source>
</evidence>
<keyword evidence="8 10" id="KW-0472">Membrane</keyword>
<comment type="subcellular location">
    <subcellularLocation>
        <location evidence="1">Membrane</location>
        <topology evidence="1">Multi-pass membrane protein</topology>
    </subcellularLocation>
</comment>
<organism evidence="13 14">
    <name type="scientific">Rhodocollybia butyracea</name>
    <dbReference type="NCBI Taxonomy" id="206335"/>
    <lineage>
        <taxon>Eukaryota</taxon>
        <taxon>Fungi</taxon>
        <taxon>Dikarya</taxon>
        <taxon>Basidiomycota</taxon>
        <taxon>Agaricomycotina</taxon>
        <taxon>Agaricomycetes</taxon>
        <taxon>Agaricomycetidae</taxon>
        <taxon>Agaricales</taxon>
        <taxon>Marasmiineae</taxon>
        <taxon>Omphalotaceae</taxon>
        <taxon>Rhodocollybia</taxon>
    </lineage>
</organism>
<dbReference type="GO" id="GO:0140359">
    <property type="term" value="F:ABC-type transporter activity"/>
    <property type="evidence" value="ECO:0007669"/>
    <property type="project" value="InterPro"/>
</dbReference>
<feature type="region of interest" description="Disordered" evidence="9">
    <location>
        <begin position="291"/>
        <end position="314"/>
    </location>
</feature>
<feature type="transmembrane region" description="Helical" evidence="10">
    <location>
        <begin position="874"/>
        <end position="899"/>
    </location>
</feature>
<dbReference type="PROSITE" id="PS50893">
    <property type="entry name" value="ABC_TRANSPORTER_2"/>
    <property type="match status" value="2"/>
</dbReference>
<dbReference type="InterPro" id="IPR050173">
    <property type="entry name" value="ABC_transporter_C-like"/>
</dbReference>
<evidence type="ECO:0000256" key="6">
    <source>
        <dbReference type="ARBA" id="ARBA00022840"/>
    </source>
</evidence>
<feature type="transmembrane region" description="Helical" evidence="10">
    <location>
        <begin position="919"/>
        <end position="944"/>
    </location>
</feature>
<dbReference type="PROSITE" id="PS00211">
    <property type="entry name" value="ABC_TRANSPORTER_1"/>
    <property type="match status" value="1"/>
</dbReference>
<keyword evidence="7 10" id="KW-1133">Transmembrane helix</keyword>
<evidence type="ECO:0000256" key="4">
    <source>
        <dbReference type="ARBA" id="ARBA00022737"/>
    </source>
</evidence>
<dbReference type="PANTHER" id="PTHR24223:SF356">
    <property type="entry name" value="ATP-BINDING CASSETTE TRANSPORTER ABC4"/>
    <property type="match status" value="1"/>
</dbReference>
<dbReference type="InterPro" id="IPR011527">
    <property type="entry name" value="ABC1_TM_dom"/>
</dbReference>
<evidence type="ECO:0000259" key="12">
    <source>
        <dbReference type="PROSITE" id="PS50929"/>
    </source>
</evidence>
<evidence type="ECO:0000256" key="3">
    <source>
        <dbReference type="ARBA" id="ARBA00022692"/>
    </source>
</evidence>
<dbReference type="FunFam" id="3.40.50.300:FF:000163">
    <property type="entry name" value="Multidrug resistance-associated protein member 4"/>
    <property type="match status" value="1"/>
</dbReference>
<dbReference type="FunFam" id="1.20.1560.10:FF:000013">
    <property type="entry name" value="ABC transporter C family member 2"/>
    <property type="match status" value="1"/>
</dbReference>
<evidence type="ECO:0000256" key="5">
    <source>
        <dbReference type="ARBA" id="ARBA00022741"/>
    </source>
</evidence>
<dbReference type="Gene3D" id="3.40.50.300">
    <property type="entry name" value="P-loop containing nucleotide triphosphate hydrolases"/>
    <property type="match status" value="2"/>
</dbReference>
<dbReference type="Proteomes" id="UP000772434">
    <property type="component" value="Unassembled WGS sequence"/>
</dbReference>
<proteinExistence type="predicted"/>
<feature type="transmembrane region" description="Helical" evidence="10">
    <location>
        <begin position="26"/>
        <end position="45"/>
    </location>
</feature>
<evidence type="ECO:0000313" key="13">
    <source>
        <dbReference type="EMBL" id="KAF9078002.1"/>
    </source>
</evidence>
<feature type="transmembrane region" description="Helical" evidence="10">
    <location>
        <begin position="238"/>
        <end position="259"/>
    </location>
</feature>
<feature type="transmembrane region" description="Helical" evidence="10">
    <location>
        <begin position="1015"/>
        <end position="1039"/>
    </location>
</feature>
<feature type="transmembrane region" description="Helical" evidence="10">
    <location>
        <begin position="1104"/>
        <end position="1124"/>
    </location>
</feature>
<evidence type="ECO:0008006" key="15">
    <source>
        <dbReference type="Google" id="ProtNLM"/>
    </source>
</evidence>
<dbReference type="EMBL" id="JADNRY010000002">
    <property type="protein sequence ID" value="KAF9078002.1"/>
    <property type="molecule type" value="Genomic_DNA"/>
</dbReference>
<dbReference type="Pfam" id="PF00005">
    <property type="entry name" value="ABC_tran"/>
    <property type="match status" value="2"/>
</dbReference>
<feature type="transmembrane region" description="Helical" evidence="10">
    <location>
        <begin position="348"/>
        <end position="376"/>
    </location>
</feature>
<feature type="domain" description="ABC transmembrane type-1" evidence="12">
    <location>
        <begin position="201"/>
        <end position="503"/>
    </location>
</feature>
<comment type="caution">
    <text evidence="13">The sequence shown here is derived from an EMBL/GenBank/DDBJ whole genome shotgun (WGS) entry which is preliminary data.</text>
</comment>
<keyword evidence="14" id="KW-1185">Reference proteome</keyword>
<dbReference type="SUPFAM" id="SSF52540">
    <property type="entry name" value="P-loop containing nucleoside triphosphate hydrolases"/>
    <property type="match status" value="2"/>
</dbReference>
<gene>
    <name evidence="13" type="ORF">BDP27DRAFT_1207896</name>
</gene>
<feature type="domain" description="ABC transporter" evidence="11">
    <location>
        <begin position="1196"/>
        <end position="1429"/>
    </location>
</feature>
<sequence length="1446" mass="161648">MLSLSTLFLLKSPVLTYNRRSSVLTRHINAVLLVALVVYAIRDVYPLATYSKHPLDLDTHTQGRPLFLETLLWAKIVVLFLTSVVIPLVSPRVWIPVNLSEITADANKLETKLTYLTPNPEQLASPFSLLLFNFLNNVVWKAYRVEHLPAKELPHLADIDHVGWVKQKWFSTLERYSSASDHAQTMTWTLAWMFRWIWIELAVVMLGLVVGNLGSPVAINRLLSYLETESSGTDIQPWVWIVLLFLSPLTTTLTTEWYLRVVLRLSVQFDALVTQLVYEHSLRIRVKADPGSSAASEKDDKVDKNKKGGKSGIKSQTGRINNLVTTDLSNIAELRNWVMTFFGRPVEFLLSVVFLYGILGWSTFVGIGLMIALAPIPAKIVNAGRRLFFERMRRTDLRVQVRTTVMAVLRMVKLFGWEAKMSKRIADARKQELTVLRKRQIYVMLSNLTNYFIPLVFLDLCALQTVIMKQDLTPSRVFSSLVVFERLQTMVRFFFINLNKYHTGLISIERIQEFLAQSELIDNFDRSSVDKRPIMAEDEDHLIGFNNAAFSWNKDDADGFINDSETAPAVTVATDVETAAADSEPTSPKLPHTRKFFLRIEKVVFRHDCVNLIQGPTGSGKTAMLLALLGELHFIPTSQDSWFNLPRGKYAKGVAYAAQESWVLNETIKNNILFHSPYNEERYRQVLYQCALERDLSLFDAGDDTEIGEKGLSISGGQRARLTLARAVYSDAKVLLLDDVLAALDVHTAKWIVEKCFLGSLMKDRTVILVTHNTALTFPIASLVVTMKDGRVTSQEVTRAADVQSEVETIEATASKISDTNSLDVEPATLEDKSADAKKDQGSGGKLVMDEEVQVGHISWAAIKLYATGLGGRFPILFFVTWIATLTVSHLVVVSQTWYLGFWASQYEIKDPGDVPVALYLAGYAGIVLSTVIISACTTMNYIYGTTRASYYVHQRLVASILGTTMRWLDKTPMSRIITRSTQDINSVDVAIVASLREFADVCIRLLSRLGAVLLFSPIFLLPGFFILAIGVVTGSVYFKAQMSVKREMSIAKAPVLGHFGATISGLISIRAYGAQKLSLVQMQTRTDRHSRIARIFNNLQRWMAVRINILSAVFTTSLAWYMVYVLHQSASVTGFSLNMAVSFSSAIFSFILQFNALEARSNSLERIENYLDIEQEPKAADSGTPPAYWPASGDLRVEGLSAKYSLDGPEVLHELSFHCKSGERIGVVGRTGSGKSSLALSLLRGIYTSGDVYYDGLSISKLNLEALRTNITIIPQMPELISGSLRENLDPFEEHDDLTLNDALKSSGLHDLQVDVPDKDRITLDTMVSSGGNNLSLGQRQIIAFARAIVRRSKLLIMDEDYKTDGIIQSSMRNQFTADVTSIIIAHRLQTIIDADRIMVLDAGSIVEFDTPSELLKNPNGHLRTLVDESHDRDTLLEIAGKRKY</sequence>
<dbReference type="SMART" id="SM00382">
    <property type="entry name" value="AAA"/>
    <property type="match status" value="2"/>
</dbReference>
<evidence type="ECO:0000256" key="2">
    <source>
        <dbReference type="ARBA" id="ARBA00022448"/>
    </source>
</evidence>